<dbReference type="Proteomes" id="UP000247233">
    <property type="component" value="Unassembled WGS sequence"/>
</dbReference>
<dbReference type="EMBL" id="MSFL01000001">
    <property type="protein sequence ID" value="PWY92584.1"/>
    <property type="molecule type" value="Genomic_DNA"/>
</dbReference>
<keyword evidence="2" id="KW-1185">Reference proteome</keyword>
<protein>
    <submittedName>
        <fullName evidence="1">Uncharacterized protein</fullName>
    </submittedName>
</protein>
<dbReference type="RefSeq" id="XP_025404323.1">
    <property type="nucleotide sequence ID" value="XM_025538138.1"/>
</dbReference>
<evidence type="ECO:0000313" key="1">
    <source>
        <dbReference type="EMBL" id="PWY92584.1"/>
    </source>
</evidence>
<dbReference type="GeneID" id="37060375"/>
<organism evidence="1 2">
    <name type="scientific">Aspergillus heteromorphus CBS 117.55</name>
    <dbReference type="NCBI Taxonomy" id="1448321"/>
    <lineage>
        <taxon>Eukaryota</taxon>
        <taxon>Fungi</taxon>
        <taxon>Dikarya</taxon>
        <taxon>Ascomycota</taxon>
        <taxon>Pezizomycotina</taxon>
        <taxon>Eurotiomycetes</taxon>
        <taxon>Eurotiomycetidae</taxon>
        <taxon>Eurotiales</taxon>
        <taxon>Aspergillaceae</taxon>
        <taxon>Aspergillus</taxon>
        <taxon>Aspergillus subgen. Circumdati</taxon>
    </lineage>
</organism>
<accession>A0A317X1R9</accession>
<reference evidence="1 2" key="1">
    <citation type="submission" date="2016-12" db="EMBL/GenBank/DDBJ databases">
        <title>The genomes of Aspergillus section Nigri reveals drivers in fungal speciation.</title>
        <authorList>
            <consortium name="DOE Joint Genome Institute"/>
            <person name="Vesth T.C."/>
            <person name="Nybo J."/>
            <person name="Theobald S."/>
            <person name="Brandl J."/>
            <person name="Frisvad J.C."/>
            <person name="Nielsen K.F."/>
            <person name="Lyhne E.K."/>
            <person name="Kogle M.E."/>
            <person name="Kuo A."/>
            <person name="Riley R."/>
            <person name="Clum A."/>
            <person name="Nolan M."/>
            <person name="Lipzen A."/>
            <person name="Salamov A."/>
            <person name="Henrissat B."/>
            <person name="Wiebenga A."/>
            <person name="De Vries R.P."/>
            <person name="Grigoriev I.V."/>
            <person name="Mortensen U.H."/>
            <person name="Andersen M.R."/>
            <person name="Baker S.E."/>
        </authorList>
    </citation>
    <scope>NUCLEOTIDE SEQUENCE [LARGE SCALE GENOMIC DNA]</scope>
    <source>
        <strain evidence="1 2">CBS 117.55</strain>
    </source>
</reference>
<dbReference type="AlphaFoldDB" id="A0A317X1R9"/>
<proteinExistence type="predicted"/>
<evidence type="ECO:0000313" key="2">
    <source>
        <dbReference type="Proteomes" id="UP000247233"/>
    </source>
</evidence>
<name>A0A317X1R9_9EURO</name>
<sequence>MGGRFRGRIWGRGASVVYIITHHGCRYNRGRSRAHHQVFTTLYLLCYLPTFDFPGTPCLYQAKRRVESRSPIPSDPSHPSIGIASPDTAALVPSYPFANQRAPSLNRTCTMRRLR</sequence>
<dbReference type="VEuPathDB" id="FungiDB:BO70DRAFT_14323"/>
<comment type="caution">
    <text evidence="1">The sequence shown here is derived from an EMBL/GenBank/DDBJ whole genome shotgun (WGS) entry which is preliminary data.</text>
</comment>
<gene>
    <name evidence="1" type="ORF">BO70DRAFT_14323</name>
</gene>